<dbReference type="Pfam" id="PF18314">
    <property type="entry name" value="FAS_I_H"/>
    <property type="match status" value="1"/>
</dbReference>
<dbReference type="Gene3D" id="3.90.470.20">
    <property type="entry name" value="4'-phosphopantetheinyl transferase domain"/>
    <property type="match status" value="1"/>
</dbReference>
<dbReference type="GO" id="GO:0005835">
    <property type="term" value="C:fatty acid synthase complex"/>
    <property type="evidence" value="ECO:0007669"/>
    <property type="project" value="InterPro"/>
</dbReference>
<dbReference type="InParanoid" id="A0A316V785"/>
<evidence type="ECO:0000256" key="19">
    <source>
        <dbReference type="SAM" id="MobiDB-lite"/>
    </source>
</evidence>
<dbReference type="InterPro" id="IPR036291">
    <property type="entry name" value="NAD(P)-bd_dom_sf"/>
</dbReference>
<comment type="similarity">
    <text evidence="1 14">Belongs to the thiolase-like superfamily. Fungal fatty acid synthetase subunit alpha family.</text>
</comment>
<keyword evidence="9" id="KW-0843">Virulence</keyword>
<dbReference type="EC" id="2.3.1.86" evidence="14"/>
<accession>A0A316V785</accession>
<dbReference type="InterPro" id="IPR020841">
    <property type="entry name" value="PKS_Beta-ketoAc_synthase_dom"/>
</dbReference>
<dbReference type="GO" id="GO:0042759">
    <property type="term" value="P:long-chain fatty acid biosynthetic process"/>
    <property type="evidence" value="ECO:0007669"/>
    <property type="project" value="UniProtKB-UniRule"/>
</dbReference>
<dbReference type="GeneID" id="37019191"/>
<dbReference type="Gene3D" id="6.10.140.1400">
    <property type="match status" value="1"/>
</dbReference>
<evidence type="ECO:0000313" key="23">
    <source>
        <dbReference type="Proteomes" id="UP000245771"/>
    </source>
</evidence>
<dbReference type="InterPro" id="IPR002347">
    <property type="entry name" value="SDR_fam"/>
</dbReference>
<dbReference type="InterPro" id="IPR041550">
    <property type="entry name" value="FASI_helical"/>
</dbReference>
<dbReference type="Pfam" id="PF00106">
    <property type="entry name" value="adh_short"/>
    <property type="match status" value="1"/>
</dbReference>
<dbReference type="InterPro" id="IPR047224">
    <property type="entry name" value="FAS_alpha_su_C"/>
</dbReference>
<evidence type="ECO:0000256" key="4">
    <source>
        <dbReference type="ARBA" id="ARBA00022679"/>
    </source>
</evidence>
<evidence type="ECO:0000259" key="20">
    <source>
        <dbReference type="PROSITE" id="PS50075"/>
    </source>
</evidence>
<dbReference type="Gene3D" id="3.30.70.2490">
    <property type="match status" value="1"/>
</dbReference>
<keyword evidence="6 16" id="KW-0460">Magnesium</keyword>
<comment type="catalytic activity">
    <reaction evidence="12 14">
        <text>a (3R)-hydroxyacyl-[ACP] + NADP(+) = a 3-oxoacyl-[ACP] + NADPH + H(+)</text>
        <dbReference type="Rhea" id="RHEA:17397"/>
        <dbReference type="Rhea" id="RHEA-COMP:9916"/>
        <dbReference type="Rhea" id="RHEA-COMP:9945"/>
        <dbReference type="ChEBI" id="CHEBI:15378"/>
        <dbReference type="ChEBI" id="CHEBI:57783"/>
        <dbReference type="ChEBI" id="CHEBI:58349"/>
        <dbReference type="ChEBI" id="CHEBI:78776"/>
        <dbReference type="ChEBI" id="CHEBI:78827"/>
        <dbReference type="EC" id="1.1.1.100"/>
    </reaction>
</comment>
<dbReference type="EC" id="1.1.1.100" evidence="14"/>
<dbReference type="PROSITE" id="PS50075">
    <property type="entry name" value="CARRIER"/>
    <property type="match status" value="1"/>
</dbReference>
<dbReference type="Gene3D" id="3.90.25.70">
    <property type="match status" value="1"/>
</dbReference>
<dbReference type="Pfam" id="PF01648">
    <property type="entry name" value="ACPS"/>
    <property type="match status" value="1"/>
</dbReference>
<evidence type="ECO:0000256" key="15">
    <source>
        <dbReference type="PIRSR" id="PIRSR000454-1"/>
    </source>
</evidence>
<dbReference type="NCBIfam" id="TIGR00556">
    <property type="entry name" value="pantethn_trn"/>
    <property type="match status" value="1"/>
</dbReference>
<keyword evidence="4 14" id="KW-0808">Transferase</keyword>
<dbReference type="GO" id="GO:0004315">
    <property type="term" value="F:3-oxoacyl-[acyl-carrier-protein] synthase activity"/>
    <property type="evidence" value="ECO:0007669"/>
    <property type="project" value="UniProtKB-EC"/>
</dbReference>
<dbReference type="Pfam" id="PF00109">
    <property type="entry name" value="ketoacyl-synt"/>
    <property type="match status" value="1"/>
</dbReference>
<dbReference type="InterPro" id="IPR016035">
    <property type="entry name" value="Acyl_Trfase/lysoPLipase"/>
</dbReference>
<dbReference type="STRING" id="1280837.A0A316V785"/>
<dbReference type="InterPro" id="IPR014031">
    <property type="entry name" value="Ketoacyl_synth_C"/>
</dbReference>
<dbReference type="InterPro" id="IPR004568">
    <property type="entry name" value="Ppantetheine-prot_Trfase_dom"/>
</dbReference>
<keyword evidence="2 14" id="KW-0596">Phosphopantetheine</keyword>
<dbReference type="Gene3D" id="3.40.47.10">
    <property type="match status" value="1"/>
</dbReference>
<dbReference type="EMBL" id="KZ819605">
    <property type="protein sequence ID" value="PWN33054.1"/>
    <property type="molecule type" value="Genomic_DNA"/>
</dbReference>
<evidence type="ECO:0000256" key="16">
    <source>
        <dbReference type="PIRSR" id="PIRSR000454-3"/>
    </source>
</evidence>
<protein>
    <recommendedName>
        <fullName evidence="14">Fatty acid synthase subunit alpha</fullName>
        <ecNumber evidence="14">2.3.1.86</ecNumber>
    </recommendedName>
    <domain>
        <recommendedName>
            <fullName evidence="14">3-oxoacyl-[acyl-carrier-protein] reductase</fullName>
            <ecNumber evidence="14">1.1.1.100</ecNumber>
        </recommendedName>
    </domain>
    <domain>
        <recommendedName>
            <fullName evidence="14">3-oxoacyl-[acyl-carrier-protein] synthase</fullName>
            <ecNumber evidence="14">2.3.1.41</ecNumber>
        </recommendedName>
    </domain>
</protein>
<dbReference type="InterPro" id="IPR009081">
    <property type="entry name" value="PP-bd_ACP"/>
</dbReference>
<dbReference type="SUPFAM" id="SSF56214">
    <property type="entry name" value="4'-phosphopantetheinyl transferase"/>
    <property type="match status" value="1"/>
</dbReference>
<dbReference type="CDD" id="cd08950">
    <property type="entry name" value="KR_fFAS_SDR_c_like"/>
    <property type="match status" value="1"/>
</dbReference>
<comment type="catalytic activity">
    <reaction evidence="11">
        <text>acetyl-CoA + n malonyl-CoA + 2n NADPH + 4n H(+) = a long-chain-acyl-CoA + n CoA + n CO2 + 2n NADP(+).</text>
        <dbReference type="EC" id="2.3.1.86"/>
    </reaction>
</comment>
<evidence type="ECO:0000256" key="5">
    <source>
        <dbReference type="ARBA" id="ARBA00022723"/>
    </source>
</evidence>
<evidence type="ECO:0000259" key="21">
    <source>
        <dbReference type="PROSITE" id="PS52004"/>
    </source>
</evidence>
<evidence type="ECO:0000256" key="14">
    <source>
        <dbReference type="PIRNR" id="PIRNR000454"/>
    </source>
</evidence>
<evidence type="ECO:0000256" key="3">
    <source>
        <dbReference type="ARBA" id="ARBA00022553"/>
    </source>
</evidence>
<dbReference type="InterPro" id="IPR037143">
    <property type="entry name" value="4-PPantetheinyl_Trfase_dom_sf"/>
</dbReference>
<feature type="region of interest" description="Disordered" evidence="19">
    <location>
        <begin position="226"/>
        <end position="267"/>
    </location>
</feature>
<dbReference type="Proteomes" id="UP000245771">
    <property type="component" value="Unassembled WGS sequence"/>
</dbReference>
<evidence type="ECO:0000256" key="13">
    <source>
        <dbReference type="ARBA" id="ARBA00049541"/>
    </source>
</evidence>
<feature type="active site" description="For beta-ketoacyl synthase activity" evidence="15">
    <location>
        <position position="1407"/>
    </location>
</feature>
<dbReference type="InterPro" id="IPR026025">
    <property type="entry name" value="FAS_alpha_yeast"/>
</dbReference>
<feature type="binding site" evidence="16">
    <location>
        <position position="1768"/>
    </location>
    <ligand>
        <name>Mg(2+)</name>
        <dbReference type="ChEBI" id="CHEBI:18420"/>
    </ligand>
</feature>
<dbReference type="PROSITE" id="PS00606">
    <property type="entry name" value="KS3_1"/>
    <property type="match status" value="1"/>
</dbReference>
<dbReference type="SUPFAM" id="SSF52151">
    <property type="entry name" value="FabD/lysophospholipase-like"/>
    <property type="match status" value="1"/>
</dbReference>
<feature type="domain" description="Carrier" evidence="20">
    <location>
        <begin position="275"/>
        <end position="350"/>
    </location>
</feature>
<dbReference type="RefSeq" id="XP_025353356.1">
    <property type="nucleotide sequence ID" value="XM_025497410.1"/>
</dbReference>
<dbReference type="InterPro" id="IPR040899">
    <property type="entry name" value="Fas_alpha_ACP"/>
</dbReference>
<dbReference type="Gene3D" id="3.40.50.720">
    <property type="entry name" value="NAD(P)-binding Rossmann-like Domain"/>
    <property type="match status" value="1"/>
</dbReference>
<dbReference type="Pfam" id="PF02801">
    <property type="entry name" value="Ketoacyl-synt_C"/>
    <property type="match status" value="1"/>
</dbReference>
<keyword evidence="23" id="KW-1185">Reference proteome</keyword>
<evidence type="ECO:0000256" key="12">
    <source>
        <dbReference type="ARBA" id="ARBA00048508"/>
    </source>
</evidence>
<evidence type="ECO:0000256" key="9">
    <source>
        <dbReference type="ARBA" id="ARBA00023026"/>
    </source>
</evidence>
<evidence type="ECO:0000256" key="18">
    <source>
        <dbReference type="SAM" id="Coils"/>
    </source>
</evidence>
<keyword evidence="5 16" id="KW-0479">Metal-binding</keyword>
<dbReference type="Pfam" id="PF18325">
    <property type="entry name" value="Fas_alpha_ACP"/>
    <property type="match status" value="1"/>
</dbReference>
<feature type="modified residue" description="O-(pantetheine 4'-phosphoryl)serine" evidence="17">
    <location>
        <position position="310"/>
    </location>
</feature>
<evidence type="ECO:0000256" key="10">
    <source>
        <dbReference type="ARBA" id="ARBA00023268"/>
    </source>
</evidence>
<name>A0A316V785_9BASI</name>
<evidence type="ECO:0000256" key="2">
    <source>
        <dbReference type="ARBA" id="ARBA00022450"/>
    </source>
</evidence>
<feature type="coiled-coil region" evidence="18">
    <location>
        <begin position="488"/>
        <end position="515"/>
    </location>
</feature>
<dbReference type="GO" id="GO:0008897">
    <property type="term" value="F:holo-[acyl-carrier-protein] synthase activity"/>
    <property type="evidence" value="ECO:0007669"/>
    <property type="project" value="InterPro"/>
</dbReference>
<feature type="binding site" evidence="16">
    <location>
        <position position="1871"/>
    </location>
    <ligand>
        <name>Mg(2+)</name>
        <dbReference type="ChEBI" id="CHEBI:18420"/>
    </ligand>
</feature>
<dbReference type="InterPro" id="IPR014030">
    <property type="entry name" value="Ketoacyl_synth_N"/>
</dbReference>
<evidence type="ECO:0000256" key="6">
    <source>
        <dbReference type="ARBA" id="ARBA00022842"/>
    </source>
</evidence>
<keyword evidence="18" id="KW-0175">Coiled coil</keyword>
<dbReference type="FunCoup" id="A0A316V785">
    <property type="interactions" value="16"/>
</dbReference>
<dbReference type="GO" id="GO:0000287">
    <property type="term" value="F:magnesium ion binding"/>
    <property type="evidence" value="ECO:0007669"/>
    <property type="project" value="InterPro"/>
</dbReference>
<evidence type="ECO:0000256" key="11">
    <source>
        <dbReference type="ARBA" id="ARBA00048237"/>
    </source>
</evidence>
<dbReference type="CDD" id="cd00828">
    <property type="entry name" value="elong_cond_enzymes"/>
    <property type="match status" value="1"/>
</dbReference>
<dbReference type="SMART" id="SM00825">
    <property type="entry name" value="PKS_KS"/>
    <property type="match status" value="1"/>
</dbReference>
<dbReference type="SUPFAM" id="SSF51735">
    <property type="entry name" value="NAD(P)-binding Rossmann-fold domains"/>
    <property type="match status" value="1"/>
</dbReference>
<dbReference type="FunFam" id="3.90.25.70:FF:000001">
    <property type="entry name" value="Fatty acid synthase subunit alpha"/>
    <property type="match status" value="1"/>
</dbReference>
<comment type="catalytic activity">
    <reaction evidence="13 14">
        <text>a fatty acyl-[ACP] + malonyl-[ACP] + H(+) = a 3-oxoacyl-[ACP] + holo-[ACP] + CO2</text>
        <dbReference type="Rhea" id="RHEA:22836"/>
        <dbReference type="Rhea" id="RHEA-COMP:9623"/>
        <dbReference type="Rhea" id="RHEA-COMP:9685"/>
        <dbReference type="Rhea" id="RHEA-COMP:9916"/>
        <dbReference type="Rhea" id="RHEA-COMP:14125"/>
        <dbReference type="ChEBI" id="CHEBI:15378"/>
        <dbReference type="ChEBI" id="CHEBI:16526"/>
        <dbReference type="ChEBI" id="CHEBI:64479"/>
        <dbReference type="ChEBI" id="CHEBI:78449"/>
        <dbReference type="ChEBI" id="CHEBI:78776"/>
        <dbReference type="ChEBI" id="CHEBI:138651"/>
        <dbReference type="EC" id="2.3.1.41"/>
    </reaction>
</comment>
<feature type="binding site" evidence="16">
    <location>
        <position position="1870"/>
    </location>
    <ligand>
        <name>Mg(2+)</name>
        <dbReference type="ChEBI" id="CHEBI:18420"/>
    </ligand>
</feature>
<dbReference type="GO" id="GO:0004312">
    <property type="term" value="F:fatty acid synthase activity"/>
    <property type="evidence" value="ECO:0007669"/>
    <property type="project" value="InterPro"/>
</dbReference>
<dbReference type="Gene3D" id="6.10.250.1930">
    <property type="match status" value="1"/>
</dbReference>
<dbReference type="PROSITE" id="PS52004">
    <property type="entry name" value="KS3_2"/>
    <property type="match status" value="1"/>
</dbReference>
<reference evidence="22 23" key="1">
    <citation type="journal article" date="2018" name="Mol. Biol. Evol.">
        <title>Broad Genomic Sampling Reveals a Smut Pathogenic Ancestry of the Fungal Clade Ustilaginomycotina.</title>
        <authorList>
            <person name="Kijpornyongpan T."/>
            <person name="Mondo S.J."/>
            <person name="Barry K."/>
            <person name="Sandor L."/>
            <person name="Lee J."/>
            <person name="Lipzen A."/>
            <person name="Pangilinan J."/>
            <person name="LaButti K."/>
            <person name="Hainaut M."/>
            <person name="Henrissat B."/>
            <person name="Grigoriev I.V."/>
            <person name="Spatafora J.W."/>
            <person name="Aime M.C."/>
        </authorList>
    </citation>
    <scope>NUCLEOTIDE SEQUENCE [LARGE SCALE GENOMIC DNA]</scope>
    <source>
        <strain evidence="22 23">MCA 3882</strain>
    </source>
</reference>
<organism evidence="22 23">
    <name type="scientific">Meira miltonrushii</name>
    <dbReference type="NCBI Taxonomy" id="1280837"/>
    <lineage>
        <taxon>Eukaryota</taxon>
        <taxon>Fungi</taxon>
        <taxon>Dikarya</taxon>
        <taxon>Basidiomycota</taxon>
        <taxon>Ustilaginomycotina</taxon>
        <taxon>Exobasidiomycetes</taxon>
        <taxon>Exobasidiales</taxon>
        <taxon>Brachybasidiaceae</taxon>
        <taxon>Meira</taxon>
    </lineage>
</organism>
<dbReference type="InterPro" id="IPR008278">
    <property type="entry name" value="4-PPantetheinyl_Trfase_dom"/>
</dbReference>
<dbReference type="PIRSF" id="PIRSF000454">
    <property type="entry name" value="FAS_yeast_alpha"/>
    <property type="match status" value="1"/>
</dbReference>
<dbReference type="PANTHER" id="PTHR10982:SF21">
    <property type="entry name" value="FATTY ACID SYNTHASE SUBUNIT BETA"/>
    <property type="match status" value="1"/>
</dbReference>
<proteinExistence type="inferred from homology"/>
<dbReference type="InterPro" id="IPR050830">
    <property type="entry name" value="Fungal_FAS"/>
</dbReference>
<gene>
    <name evidence="22" type="ORF">FA14DRAFT_149822</name>
</gene>
<feature type="compositionally biased region" description="Low complexity" evidence="19">
    <location>
        <begin position="241"/>
        <end position="267"/>
    </location>
</feature>
<feature type="domain" description="Ketosynthase family 3 (KS3)" evidence="21">
    <location>
        <begin position="1210"/>
        <end position="1671"/>
    </location>
</feature>
<dbReference type="OrthoDB" id="4251012at2759"/>
<dbReference type="PANTHER" id="PTHR10982">
    <property type="entry name" value="MALONYL COA-ACYL CARRIER PROTEIN TRANSACYLASE"/>
    <property type="match status" value="1"/>
</dbReference>
<dbReference type="GO" id="GO:0004316">
    <property type="term" value="F:3-oxoacyl-[acyl-carrier-protein] reductase (NADPH) activity"/>
    <property type="evidence" value="ECO:0007669"/>
    <property type="project" value="UniProtKB-EC"/>
</dbReference>
<dbReference type="SUPFAM" id="SSF53901">
    <property type="entry name" value="Thiolase-like"/>
    <property type="match status" value="2"/>
</dbReference>
<dbReference type="InterPro" id="IPR016039">
    <property type="entry name" value="Thiolase-like"/>
</dbReference>
<keyword evidence="10" id="KW-0511">Multifunctional enzyme</keyword>
<keyword evidence="3" id="KW-0597">Phosphoprotein</keyword>
<dbReference type="EC" id="2.3.1.41" evidence="14"/>
<evidence type="ECO:0000256" key="8">
    <source>
        <dbReference type="ARBA" id="ARBA00023002"/>
    </source>
</evidence>
<keyword evidence="8" id="KW-0560">Oxidoreductase</keyword>
<evidence type="ECO:0000256" key="17">
    <source>
        <dbReference type="PIRSR" id="PIRSR000454-4"/>
    </source>
</evidence>
<evidence type="ECO:0000256" key="1">
    <source>
        <dbReference type="ARBA" id="ARBA00007485"/>
    </source>
</evidence>
<dbReference type="InterPro" id="IPR018201">
    <property type="entry name" value="Ketoacyl_synth_AS"/>
</dbReference>
<sequence length="1885" mass="204993">MSVLQKADPAKLREKLAEIVDASYSVAKEEAAKGRIEPKRGKATIPLPGIDVPFHSSVLRGGVAEFRSYLSKRVGAIKPRTLVGKYIPNLTAKPFQLTKEYTELTYEATRFGSTRLAKILRNWEKDGWGTPDKEQELCRTLLIELLAYQFASCVRWIETQDVFFEEPFSFERLVEFGPSPTLVGMASRTHKIKYAGQDQAQGKRRVMLCHSKDQEPLYYSYADMEDDSAEAGPSSQPDTTPAPAAAAPAPAAAAPAPAAAPSGGAAAADVPDAPLNAFDVVRCILAQKLKKPLSDITPSKSIKDLVGGKSVMANEIQADLLQEFGSMPERGEELPVEELGASLNSGYSGTMGKYTSGLVTRMVGSKLPGSFNMAATKAYLQKTWGLGPGRTESVLLFGIVQEPAKRLGGDPEAKAWLDSAVQAYASSAGLQLSQAGAGGGGGGGGGGATISSEELEKLESRHNDHARRQIQILERYIGIDGRQAGRLAESIQQEVQELRDQLDEISAEHGEAYTKAILPRFDARKARNFASYWNWSRQDALLMWCDILAGRLTAVDREVARKSLTLMSRADETLLGLMEYTIGAVDPEEGPTYALAKEFGQMLIDNCREALSQPATFKEVYAPTAPHTVVDGKGNIIYTEEKRVGVRKMEAYVKEMAAGTRAGPQVDIDAAREQMSRLWTLIKNEPTVSRFNKSTIKSIYGEIFKSLGPTANPRSRINAQRQRTRRLSSNVRALPVDLSVNVDSDRQPHLQIKRRVGTDFVVSQKLTKVYLTILEDIAKNGVTFKGQNVLITGAGRGSIALEVARGLLAGGARVIITTSSYSRKQVSFYQSLYQSVGAKSSQLTIVPWNAASKRDTEALVNYIYEDLALDLDSIVPFAAIPDAGSFDTISDKSEVAHRAMLTNLVRLLGYIKAAKESRGFRTRPTVCINPLSPNRGQMGGGGLYSESKVALETLANRSVSEGWSEYISITGCIIGWVRGTGLMDSNNAVAEEIEKQGMRTFSSIEMGFNLLGCLHPVMTATAQVEPIVADLSGGFTRVPDLATRLAAIRTKVYDEAARRRAISLEQSADFKVIKGAAAEALHQTVKVEPRANFRWEFPKLDQREDIVRMASPNANIDLEKTLVITGFAEVGPWGSSRTRWEMEAYGHFTIEGCIEMAWMMGMIRFVDGKLKNGKQYVGWVDAKSEETVTDAQVKTRYEEEILAHSGVRLVEPELFRGYDPQRKGYVQEVEIQHDLEPLDVSLEEGAKYKLEHGERVDVWPSPNGGSFVQFKKGARIHIPMAIKFTRAVSGQIPTGWHAGRFGIPEDLQNIDRTSLWALVCVTEALAMSGVTDPYELYKYAHVSEVGVSIGSGMGGQQSLSAMFRDRRQNMDVQKDILQETFINTVAGWCNLLLMSSSGPILSVVGACATALQSMAVASEAILSGKAKFMLVGGNDDLSEEGATEFANMGATMSSTEDSLAGREPSEMSRPMTTTRGGFMESQGGAVQCVCTAAFAIEAGLPIQAVVAHVSTHTDKQGRSIPAPGHGVLSSAEPLRRTMEQWGLTGDSIGVISMHGTSTKANDKNESHVYHQLMKYLGRTPCNAVPAIAQKWLCGHAKGGAAGWAMNGLIQSIQTATVPGNRNADDISPELRDFSYLLYASQTIKRPARELHVGLLTSFGFGQVGGIAMVLHPNHVLAHLTADQLAVYAGKRSGRQSKTYAKMHSALTRNDLVQVKDAAPYTNELEDKVLLNLNARAVEHNGSYAFPKTQEKKLSDMMVHVAGIGIDCESVSSFPADNENFIAKNFTEAEIAHCKSQPDARASFCGKFCAKEAVFKSMGIASRGIAAPMNEIEVVSDSQTGAPQVRLADSIKQHLPSTFDLSSVKFLVSISHNDDLAVAIAHRVPA</sequence>
<evidence type="ECO:0000313" key="22">
    <source>
        <dbReference type="EMBL" id="PWN33054.1"/>
    </source>
</evidence>
<evidence type="ECO:0000256" key="7">
    <source>
        <dbReference type="ARBA" id="ARBA00022857"/>
    </source>
</evidence>
<dbReference type="GO" id="GO:0004321">
    <property type="term" value="F:fatty-acyl-CoA synthase activity"/>
    <property type="evidence" value="ECO:0007669"/>
    <property type="project" value="UniProtKB-EC"/>
</dbReference>
<feature type="binding site" evidence="16">
    <location>
        <position position="1766"/>
    </location>
    <ligand>
        <name>Mg(2+)</name>
        <dbReference type="ChEBI" id="CHEBI:18420"/>
    </ligand>
</feature>
<keyword evidence="7" id="KW-0521">NADP</keyword>